<dbReference type="AlphaFoldDB" id="A0A1F7GFK3"/>
<dbReference type="EMBL" id="MFZH01000048">
    <property type="protein sequence ID" value="OGK17272.1"/>
    <property type="molecule type" value="Genomic_DNA"/>
</dbReference>
<reference evidence="1 2" key="1">
    <citation type="journal article" date="2016" name="Nat. Commun.">
        <title>Thousands of microbial genomes shed light on interconnected biogeochemical processes in an aquifer system.</title>
        <authorList>
            <person name="Anantharaman K."/>
            <person name="Brown C.T."/>
            <person name="Hug L.A."/>
            <person name="Sharon I."/>
            <person name="Castelle C.J."/>
            <person name="Probst A.J."/>
            <person name="Thomas B.C."/>
            <person name="Singh A."/>
            <person name="Wilkins M.J."/>
            <person name="Karaoz U."/>
            <person name="Brodie E.L."/>
            <person name="Williams K.H."/>
            <person name="Hubbard S.S."/>
            <person name="Banfield J.F."/>
        </authorList>
    </citation>
    <scope>NUCLEOTIDE SEQUENCE [LARGE SCALE GENOMIC DNA]</scope>
</reference>
<name>A0A1F7GFK3_9BACT</name>
<proteinExistence type="predicted"/>
<comment type="caution">
    <text evidence="1">The sequence shown here is derived from an EMBL/GenBank/DDBJ whole genome shotgun (WGS) entry which is preliminary data.</text>
</comment>
<evidence type="ECO:0000313" key="2">
    <source>
        <dbReference type="Proteomes" id="UP000176850"/>
    </source>
</evidence>
<dbReference type="Proteomes" id="UP000176850">
    <property type="component" value="Unassembled WGS sequence"/>
</dbReference>
<sequence>MLTTSDLRSIRQIVSEETRSIIQEELLPIRADIEYLKDAVTRLQSVQNELVRDIVWIISHLRPQVN</sequence>
<protein>
    <submittedName>
        <fullName evidence="1">Uncharacterized protein</fullName>
    </submittedName>
</protein>
<gene>
    <name evidence="1" type="ORF">A2799_03465</name>
</gene>
<accession>A0A1F7GFK3</accession>
<evidence type="ECO:0000313" key="1">
    <source>
        <dbReference type="EMBL" id="OGK17272.1"/>
    </source>
</evidence>
<organism evidence="1 2">
    <name type="scientific">Candidatus Roizmanbacteria bacterium RIFCSPHIGHO2_01_FULL_39_24</name>
    <dbReference type="NCBI Taxonomy" id="1802032"/>
    <lineage>
        <taxon>Bacteria</taxon>
        <taxon>Candidatus Roizmaniibacteriota</taxon>
    </lineage>
</organism>